<keyword evidence="2" id="KW-1185">Reference proteome</keyword>
<dbReference type="AlphaFoldDB" id="Q4CS33"/>
<protein>
    <submittedName>
        <fullName evidence="1">Uncharacterized protein</fullName>
    </submittedName>
</protein>
<proteinExistence type="predicted"/>
<dbReference type="KEGG" id="tcr:503529.10"/>
<organism evidence="1 2">
    <name type="scientific">Trypanosoma cruzi (strain CL Brener)</name>
    <dbReference type="NCBI Taxonomy" id="353153"/>
    <lineage>
        <taxon>Eukaryota</taxon>
        <taxon>Discoba</taxon>
        <taxon>Euglenozoa</taxon>
        <taxon>Kinetoplastea</taxon>
        <taxon>Metakinetoplastina</taxon>
        <taxon>Trypanosomatida</taxon>
        <taxon>Trypanosomatidae</taxon>
        <taxon>Trypanosoma</taxon>
        <taxon>Schizotrypanum</taxon>
    </lineage>
</organism>
<dbReference type="RefSeq" id="XP_804936.1">
    <property type="nucleotide sequence ID" value="XM_799843.1"/>
</dbReference>
<name>Q4CS33_TRYCC</name>
<dbReference type="InParanoid" id="Q4CS33"/>
<dbReference type="EMBL" id="AAHK01002185">
    <property type="protein sequence ID" value="EAN83085.1"/>
    <property type="molecule type" value="Genomic_DNA"/>
</dbReference>
<gene>
    <name evidence="1" type="ORF">Tc00.1047053503529.10</name>
</gene>
<dbReference type="PaxDb" id="353153-Q4CS33"/>
<dbReference type="Proteomes" id="UP000002296">
    <property type="component" value="Unassembled WGS sequence"/>
</dbReference>
<accession>Q4CS33</accession>
<reference evidence="1 2" key="1">
    <citation type="journal article" date="2005" name="Science">
        <title>The genome sequence of Trypanosoma cruzi, etiologic agent of Chagas disease.</title>
        <authorList>
            <person name="El-Sayed N.M."/>
            <person name="Myler P.J."/>
            <person name="Bartholomeu D.C."/>
            <person name="Nilsson D."/>
            <person name="Aggarwal G."/>
            <person name="Tran A.N."/>
            <person name="Ghedin E."/>
            <person name="Worthey E.A."/>
            <person name="Delcher A.L."/>
            <person name="Blandin G."/>
            <person name="Westenberger S.J."/>
            <person name="Caler E."/>
            <person name="Cerqueira G.C."/>
            <person name="Branche C."/>
            <person name="Haas B."/>
            <person name="Anupama A."/>
            <person name="Arner E."/>
            <person name="Aslund L."/>
            <person name="Attipoe P."/>
            <person name="Bontempi E."/>
            <person name="Bringaud F."/>
            <person name="Burton P."/>
            <person name="Cadag E."/>
            <person name="Campbell D.A."/>
            <person name="Carrington M."/>
            <person name="Crabtree J."/>
            <person name="Darban H."/>
            <person name="da Silveira J.F."/>
            <person name="de Jong P."/>
            <person name="Edwards K."/>
            <person name="Englund P.T."/>
            <person name="Fazelina G."/>
            <person name="Feldblyum T."/>
            <person name="Ferella M."/>
            <person name="Frasch A.C."/>
            <person name="Gull K."/>
            <person name="Horn D."/>
            <person name="Hou L."/>
            <person name="Huang Y."/>
            <person name="Kindlund E."/>
            <person name="Klingbeil M."/>
            <person name="Kluge S."/>
            <person name="Koo H."/>
            <person name="Lacerda D."/>
            <person name="Levin M.J."/>
            <person name="Lorenzi H."/>
            <person name="Louie T."/>
            <person name="Machado C.R."/>
            <person name="McCulloch R."/>
            <person name="McKenna A."/>
            <person name="Mizuno Y."/>
            <person name="Mottram J.C."/>
            <person name="Nelson S."/>
            <person name="Ochaya S."/>
            <person name="Osoegawa K."/>
            <person name="Pai G."/>
            <person name="Parsons M."/>
            <person name="Pentony M."/>
            <person name="Pettersson U."/>
            <person name="Pop M."/>
            <person name="Ramirez J.L."/>
            <person name="Rinta J."/>
            <person name="Robertson L."/>
            <person name="Salzberg S.L."/>
            <person name="Sanchez D.O."/>
            <person name="Seyler A."/>
            <person name="Sharma R."/>
            <person name="Shetty J."/>
            <person name="Simpson A.J."/>
            <person name="Sisk E."/>
            <person name="Tammi M.T."/>
            <person name="Tarleton R."/>
            <person name="Teixeira S."/>
            <person name="Van Aken S."/>
            <person name="Vogt C."/>
            <person name="Ward P.N."/>
            <person name="Wickstead B."/>
            <person name="Wortman J."/>
            <person name="White O."/>
            <person name="Fraser C.M."/>
            <person name="Stuart K.D."/>
            <person name="Andersson B."/>
        </authorList>
    </citation>
    <scope>NUCLEOTIDE SEQUENCE [LARGE SCALE GENOMIC DNA]</scope>
    <source>
        <strain evidence="1 2">CL Brener</strain>
    </source>
</reference>
<evidence type="ECO:0000313" key="1">
    <source>
        <dbReference type="EMBL" id="EAN83085.1"/>
    </source>
</evidence>
<sequence>MATLPDDVESLHKRIQLSEEWNMRLQSQIQELLRLSHNEVKTMRDRMQNPDIAIPLLQC</sequence>
<comment type="caution">
    <text evidence="1">The sequence shown here is derived from an EMBL/GenBank/DDBJ whole genome shotgun (WGS) entry which is preliminary data.</text>
</comment>
<feature type="non-terminal residue" evidence="1">
    <location>
        <position position="59"/>
    </location>
</feature>
<dbReference type="OMA" id="CDERVQQ"/>
<dbReference type="GeneID" id="3534530"/>
<evidence type="ECO:0000313" key="2">
    <source>
        <dbReference type="Proteomes" id="UP000002296"/>
    </source>
</evidence>